<keyword evidence="2 4" id="KW-0813">Transport</keyword>
<reference evidence="7" key="1">
    <citation type="submission" date="2022-10" db="EMBL/GenBank/DDBJ databases">
        <title>Determination and structural analysis of whole genome sequence of Sarocladium strictum F4-1.</title>
        <authorList>
            <person name="Hu L."/>
            <person name="Jiang Y."/>
        </authorList>
    </citation>
    <scope>NUCLEOTIDE SEQUENCE</scope>
    <source>
        <strain evidence="7">F4-1</strain>
    </source>
</reference>
<keyword evidence="8" id="KW-1185">Reference proteome</keyword>
<comment type="similarity">
    <text evidence="1 4">Belongs to the SEC5 family.</text>
</comment>
<proteinExistence type="inferred from homology"/>
<comment type="subunit">
    <text evidence="4">Component of the exocyst complex.</text>
</comment>
<evidence type="ECO:0000313" key="7">
    <source>
        <dbReference type="EMBL" id="KAK0388495.1"/>
    </source>
</evidence>
<dbReference type="PANTHER" id="PTHR13043:SF1">
    <property type="entry name" value="EXOCYST COMPLEX COMPONENT 2"/>
    <property type="match status" value="1"/>
</dbReference>
<dbReference type="GO" id="GO:0015031">
    <property type="term" value="P:protein transport"/>
    <property type="evidence" value="ECO:0007669"/>
    <property type="project" value="UniProtKB-KW"/>
</dbReference>
<accession>A0AA39GJG3</accession>
<feature type="region of interest" description="Disordered" evidence="5">
    <location>
        <begin position="191"/>
        <end position="229"/>
    </location>
</feature>
<gene>
    <name evidence="7" type="ORF">NLU13_4739</name>
</gene>
<evidence type="ECO:0000256" key="5">
    <source>
        <dbReference type="SAM" id="MobiDB-lite"/>
    </source>
</evidence>
<dbReference type="Pfam" id="PF15469">
    <property type="entry name" value="Sec5"/>
    <property type="match status" value="1"/>
</dbReference>
<dbReference type="Proteomes" id="UP001175261">
    <property type="component" value="Unassembled WGS sequence"/>
</dbReference>
<evidence type="ECO:0000313" key="8">
    <source>
        <dbReference type="Proteomes" id="UP001175261"/>
    </source>
</evidence>
<protein>
    <recommendedName>
        <fullName evidence="4">Exocyst complex component SEC5</fullName>
    </recommendedName>
</protein>
<keyword evidence="4" id="KW-0653">Protein transport</keyword>
<organism evidence="7 8">
    <name type="scientific">Sarocladium strictum</name>
    <name type="common">Black bundle disease fungus</name>
    <name type="synonym">Acremonium strictum</name>
    <dbReference type="NCBI Taxonomy" id="5046"/>
    <lineage>
        <taxon>Eukaryota</taxon>
        <taxon>Fungi</taxon>
        <taxon>Dikarya</taxon>
        <taxon>Ascomycota</taxon>
        <taxon>Pezizomycotina</taxon>
        <taxon>Sordariomycetes</taxon>
        <taxon>Hypocreomycetidae</taxon>
        <taxon>Hypocreales</taxon>
        <taxon>Sarocladiaceae</taxon>
        <taxon>Sarocladium</taxon>
    </lineage>
</organism>
<feature type="domain" description="Exocyst complex component EXOC2/Sec5 N-terminal" evidence="6">
    <location>
        <begin position="85"/>
        <end position="1024"/>
    </location>
</feature>
<feature type="region of interest" description="Disordered" evidence="5">
    <location>
        <begin position="19"/>
        <end position="86"/>
    </location>
</feature>
<feature type="compositionally biased region" description="Polar residues" evidence="5">
    <location>
        <begin position="211"/>
        <end position="220"/>
    </location>
</feature>
<keyword evidence="3 4" id="KW-0268">Exocytosis</keyword>
<evidence type="ECO:0000256" key="2">
    <source>
        <dbReference type="ARBA" id="ARBA00022448"/>
    </source>
</evidence>
<feature type="region of interest" description="Disordered" evidence="5">
    <location>
        <begin position="1024"/>
        <end position="1043"/>
    </location>
</feature>
<dbReference type="InterPro" id="IPR029175">
    <property type="entry name" value="EXOC2/Sec5"/>
</dbReference>
<evidence type="ECO:0000259" key="6">
    <source>
        <dbReference type="Pfam" id="PF15469"/>
    </source>
</evidence>
<evidence type="ECO:0000256" key="4">
    <source>
        <dbReference type="RuleBase" id="RU365069"/>
    </source>
</evidence>
<evidence type="ECO:0000256" key="1">
    <source>
        <dbReference type="ARBA" id="ARBA00010578"/>
    </source>
</evidence>
<sequence length="1043" mass="116211">MADYERTVLDFYQLPTAFPSEWPAEKDRDDDSDEGERNDQASKIKNRKSRFQALERAVSGRRSMIPGSEGDQEGGLGNLVQKDEPDPLGTADSVVRALRLQGLSLQDDARLRNRFLLSSTTFSPALFLSQMHANADTQKLVAGLDFLSQSIDQKSASLKVLVESNFERFVRAKATIDNVYKEMKYRGVDPAQNRARPHSRHASLGGYRNSIGPTSSTSNPFAAASPDTRKKNALVKESEYGVAGIKAPLLDVSAKAEDVWGPALGGREKEEHLRTLSNYMNKFKDYMELSTSIADSIKRKDYETLVEEHNRARAFADDARRLAQDLRGAELEDAQLYQILLAGRMWHDVDQQIQTFKRDLWKKLISLHSHPKTDALAGRAQEQHGDVIGLLLELGVEDNPIWVWLLSRYDFLKGKIQATADRSKVEIEILRRRLANGQKPTPQMAASHLRLLGRQSVEEKPVSTDSADVLELWDKMLAFLNTLLSSQGILGEVIDFWQTAEGFIDGRAQANLPVGYKGESKHHHELSAQVITDLKKGAVDLVEMMHEHLYEFFAGPPPEDVSLLFSPLPQTPGTPASASGPYSANTLTPTALRDPRFNFDSHNPPPASPRSGESWEKLAFWPPWSNSISGVYYLSKMLALVGSGASEMARIGPVSGDSQVVERLRSLVGVSRERCVTALCAAWNRDAENIKHVEDWQRSADRGDVTRMPAAFATFEGALLSGMQKILYISEAMSKPGSAEIVLAPSTKVLQMVRSQYVTTLYKALSGMVENAERAIKKTNDEWSMDADASITASTDTKVTQHSTLNAGDRNVRMLLTLSNLQALRSQVVPSLNSQFENAFSVKLTDESKTIRDVLGQIDARLFQSYTKQSIDKIREIVQAGLSAPDWVPPPNQRPTTAKPYIYELLLILVLVHSQVSTTASSLTSQVLSFLLEQTSLQLLDSFRQRPRYTLEALMQATLDVEFVAQTLSHYTTDRTSELQGQIYAELDGRTDNDARARLQSELPEMRNVLKRLRDASKNEFACFKKPKKPGQTPRRTDSGLST</sequence>
<comment type="function">
    <text evidence="4">Component of the exocyst complex involved in the docking of exocytic vesicles with fusion sites on the plasma membrane.</text>
</comment>
<dbReference type="PANTHER" id="PTHR13043">
    <property type="entry name" value="EXOCYST COMPLEX COMPONENT SEC5"/>
    <property type="match status" value="1"/>
</dbReference>
<evidence type="ECO:0000256" key="3">
    <source>
        <dbReference type="ARBA" id="ARBA00022483"/>
    </source>
</evidence>
<name>A0AA39GJG3_SARSR</name>
<dbReference type="GO" id="GO:0000145">
    <property type="term" value="C:exocyst"/>
    <property type="evidence" value="ECO:0007669"/>
    <property type="project" value="UniProtKB-UniRule"/>
</dbReference>
<dbReference type="GO" id="GO:0006887">
    <property type="term" value="P:exocytosis"/>
    <property type="evidence" value="ECO:0007669"/>
    <property type="project" value="UniProtKB-KW"/>
</dbReference>
<dbReference type="AlphaFoldDB" id="A0AA39GJG3"/>
<comment type="caution">
    <text evidence="7">The sequence shown here is derived from an EMBL/GenBank/DDBJ whole genome shotgun (WGS) entry which is preliminary data.</text>
</comment>
<dbReference type="GO" id="GO:0006893">
    <property type="term" value="P:Golgi to plasma membrane transport"/>
    <property type="evidence" value="ECO:0007669"/>
    <property type="project" value="UniProtKB-UniRule"/>
</dbReference>
<dbReference type="EMBL" id="JAPDFR010000003">
    <property type="protein sequence ID" value="KAK0388495.1"/>
    <property type="molecule type" value="Genomic_DNA"/>
</dbReference>
<feature type="compositionally biased region" description="Basic and acidic residues" evidence="5">
    <location>
        <begin position="23"/>
        <end position="42"/>
    </location>
</feature>
<dbReference type="InterPro" id="IPR039481">
    <property type="entry name" value="EXOC2/Sec5_N_dom"/>
</dbReference>